<dbReference type="InterPro" id="IPR035919">
    <property type="entry name" value="EAL_sf"/>
</dbReference>
<dbReference type="PANTHER" id="PTHR33121">
    <property type="entry name" value="CYCLIC DI-GMP PHOSPHODIESTERASE PDEF"/>
    <property type="match status" value="1"/>
</dbReference>
<evidence type="ECO:0000313" key="3">
    <source>
        <dbReference type="Proteomes" id="UP000241421"/>
    </source>
</evidence>
<dbReference type="InterPro" id="IPR050706">
    <property type="entry name" value="Cyclic-di-GMP_PDE-like"/>
</dbReference>
<organism evidence="2 3">
    <name type="scientific">Massilia glaciei</name>
    <dbReference type="NCBI Taxonomy" id="1524097"/>
    <lineage>
        <taxon>Bacteria</taxon>
        <taxon>Pseudomonadati</taxon>
        <taxon>Pseudomonadota</taxon>
        <taxon>Betaproteobacteria</taxon>
        <taxon>Burkholderiales</taxon>
        <taxon>Oxalobacteraceae</taxon>
        <taxon>Telluria group</taxon>
        <taxon>Massilia</taxon>
    </lineage>
</organism>
<name>A0A2U2HP11_9BURK</name>
<dbReference type="PANTHER" id="PTHR33121:SF70">
    <property type="entry name" value="SIGNALING PROTEIN YKOW"/>
    <property type="match status" value="1"/>
</dbReference>
<reference evidence="2 3" key="1">
    <citation type="submission" date="2018-04" db="EMBL/GenBank/DDBJ databases">
        <title>Massilia violaceinigra sp. nov., a novel purple-pigmented bacterium isolated from Tianshan glacier, Xinjiang, China.</title>
        <authorList>
            <person name="Wang H."/>
        </authorList>
    </citation>
    <scope>NUCLEOTIDE SEQUENCE [LARGE SCALE GENOMIC DNA]</scope>
    <source>
        <strain evidence="2 3">B448-2</strain>
    </source>
</reference>
<protein>
    <recommendedName>
        <fullName evidence="1">EAL domain-containing protein</fullName>
    </recommendedName>
</protein>
<evidence type="ECO:0000259" key="1">
    <source>
        <dbReference type="PROSITE" id="PS50883"/>
    </source>
</evidence>
<dbReference type="OrthoDB" id="8759705at2"/>
<dbReference type="RefSeq" id="WP_146204340.1">
    <property type="nucleotide sequence ID" value="NZ_PXWF02000112.1"/>
</dbReference>
<proteinExistence type="predicted"/>
<feature type="domain" description="EAL" evidence="1">
    <location>
        <begin position="1"/>
        <end position="56"/>
    </location>
</feature>
<sequence length="59" mass="6510">IIGIGIGLQHHVIAEGVETSTQLEFLRENKCTTVQGFYLNRPMSGEKFTSFLVGRSANN</sequence>
<dbReference type="PROSITE" id="PS50883">
    <property type="entry name" value="EAL"/>
    <property type="match status" value="1"/>
</dbReference>
<dbReference type="AlphaFoldDB" id="A0A2U2HP11"/>
<keyword evidence="3" id="KW-1185">Reference proteome</keyword>
<evidence type="ECO:0000313" key="2">
    <source>
        <dbReference type="EMBL" id="PWF49155.1"/>
    </source>
</evidence>
<dbReference type="Gene3D" id="3.20.20.450">
    <property type="entry name" value="EAL domain"/>
    <property type="match status" value="1"/>
</dbReference>
<dbReference type="Pfam" id="PF00563">
    <property type="entry name" value="EAL"/>
    <property type="match status" value="1"/>
</dbReference>
<dbReference type="SUPFAM" id="SSF141868">
    <property type="entry name" value="EAL domain-like"/>
    <property type="match status" value="1"/>
</dbReference>
<comment type="caution">
    <text evidence="2">The sequence shown here is derived from an EMBL/GenBank/DDBJ whole genome shotgun (WGS) entry which is preliminary data.</text>
</comment>
<dbReference type="EMBL" id="PXWF02000112">
    <property type="protein sequence ID" value="PWF49155.1"/>
    <property type="molecule type" value="Genomic_DNA"/>
</dbReference>
<dbReference type="GO" id="GO:0071111">
    <property type="term" value="F:cyclic-guanylate-specific phosphodiesterase activity"/>
    <property type="evidence" value="ECO:0007669"/>
    <property type="project" value="InterPro"/>
</dbReference>
<feature type="non-terminal residue" evidence="2">
    <location>
        <position position="1"/>
    </location>
</feature>
<accession>A0A2U2HP11</accession>
<dbReference type="Proteomes" id="UP000241421">
    <property type="component" value="Unassembled WGS sequence"/>
</dbReference>
<gene>
    <name evidence="2" type="ORF">C7C56_008090</name>
</gene>
<dbReference type="InterPro" id="IPR001633">
    <property type="entry name" value="EAL_dom"/>
</dbReference>